<dbReference type="PANTHER" id="PTHR34676">
    <property type="entry name" value="DUF4219 DOMAIN-CONTAINING PROTEIN-RELATED"/>
    <property type="match status" value="1"/>
</dbReference>
<keyword evidence="2" id="KW-1185">Reference proteome</keyword>
<evidence type="ECO:0000313" key="2">
    <source>
        <dbReference type="Proteomes" id="UP000265520"/>
    </source>
</evidence>
<accession>A0A392RES5</accession>
<dbReference type="EMBL" id="LXQA010212887">
    <property type="protein sequence ID" value="MCI34336.1"/>
    <property type="molecule type" value="Genomic_DNA"/>
</dbReference>
<proteinExistence type="predicted"/>
<protein>
    <submittedName>
        <fullName evidence="1">Serine/threonine protein kinase SRPK1</fullName>
    </submittedName>
</protein>
<dbReference type="Pfam" id="PF14223">
    <property type="entry name" value="Retrotran_gag_2"/>
    <property type="match status" value="1"/>
</dbReference>
<name>A0A392RES5_9FABA</name>
<keyword evidence="1" id="KW-0723">Serine/threonine-protein kinase</keyword>
<keyword evidence="1" id="KW-0808">Transferase</keyword>
<comment type="caution">
    <text evidence="1">The sequence shown here is derived from an EMBL/GenBank/DDBJ whole genome shotgun (WGS) entry which is preliminary data.</text>
</comment>
<keyword evidence="1" id="KW-0418">Kinase</keyword>
<dbReference type="PANTHER" id="PTHR34676:SF27">
    <property type="entry name" value="ASPARTYL-TRNA SYNTHETASE"/>
    <property type="match status" value="1"/>
</dbReference>
<reference evidence="1 2" key="1">
    <citation type="journal article" date="2018" name="Front. Plant Sci.">
        <title>Red Clover (Trifolium pratense) and Zigzag Clover (T. medium) - A Picture of Genomic Similarities and Differences.</title>
        <authorList>
            <person name="Dluhosova J."/>
            <person name="Istvanek J."/>
            <person name="Nedelnik J."/>
            <person name="Repkova J."/>
        </authorList>
    </citation>
    <scope>NUCLEOTIDE SEQUENCE [LARGE SCALE GENOMIC DNA]</scope>
    <source>
        <strain evidence="2">cv. 10/8</strain>
        <tissue evidence="1">Leaf</tissue>
    </source>
</reference>
<sequence>MVDVIPHSEFVKITNTSTAKAVYDSLCATYEGNEQVKEAKANLLVQQYELFKMKEDENIETMFPRFQTLVFELQVLKKCYTTTDHVKKILRSLPPKWRPKVTAIQE</sequence>
<dbReference type="GO" id="GO:0004674">
    <property type="term" value="F:protein serine/threonine kinase activity"/>
    <property type="evidence" value="ECO:0007669"/>
    <property type="project" value="UniProtKB-KW"/>
</dbReference>
<organism evidence="1 2">
    <name type="scientific">Trifolium medium</name>
    <dbReference type="NCBI Taxonomy" id="97028"/>
    <lineage>
        <taxon>Eukaryota</taxon>
        <taxon>Viridiplantae</taxon>
        <taxon>Streptophyta</taxon>
        <taxon>Embryophyta</taxon>
        <taxon>Tracheophyta</taxon>
        <taxon>Spermatophyta</taxon>
        <taxon>Magnoliopsida</taxon>
        <taxon>eudicotyledons</taxon>
        <taxon>Gunneridae</taxon>
        <taxon>Pentapetalae</taxon>
        <taxon>rosids</taxon>
        <taxon>fabids</taxon>
        <taxon>Fabales</taxon>
        <taxon>Fabaceae</taxon>
        <taxon>Papilionoideae</taxon>
        <taxon>50 kb inversion clade</taxon>
        <taxon>NPAAA clade</taxon>
        <taxon>Hologalegina</taxon>
        <taxon>IRL clade</taxon>
        <taxon>Trifolieae</taxon>
        <taxon>Trifolium</taxon>
    </lineage>
</organism>
<dbReference type="AlphaFoldDB" id="A0A392RES5"/>
<evidence type="ECO:0000313" key="1">
    <source>
        <dbReference type="EMBL" id="MCI34336.1"/>
    </source>
</evidence>
<feature type="non-terminal residue" evidence="1">
    <location>
        <position position="106"/>
    </location>
</feature>
<dbReference type="Proteomes" id="UP000265520">
    <property type="component" value="Unassembled WGS sequence"/>
</dbReference>